<organism evidence="1 2">
    <name type="scientific">Megalurothrips usitatus</name>
    <name type="common">bean blossom thrips</name>
    <dbReference type="NCBI Taxonomy" id="439358"/>
    <lineage>
        <taxon>Eukaryota</taxon>
        <taxon>Metazoa</taxon>
        <taxon>Ecdysozoa</taxon>
        <taxon>Arthropoda</taxon>
        <taxon>Hexapoda</taxon>
        <taxon>Insecta</taxon>
        <taxon>Pterygota</taxon>
        <taxon>Neoptera</taxon>
        <taxon>Paraneoptera</taxon>
        <taxon>Thysanoptera</taxon>
        <taxon>Terebrantia</taxon>
        <taxon>Thripoidea</taxon>
        <taxon>Thripidae</taxon>
        <taxon>Megalurothrips</taxon>
    </lineage>
</organism>
<dbReference type="Proteomes" id="UP001075354">
    <property type="component" value="Chromosome 2"/>
</dbReference>
<proteinExistence type="predicted"/>
<reference evidence="1" key="1">
    <citation type="submission" date="2022-12" db="EMBL/GenBank/DDBJ databases">
        <title>Chromosome-level genome assembly of the bean flower thrips Megalurothrips usitatus.</title>
        <authorList>
            <person name="Ma L."/>
            <person name="Liu Q."/>
            <person name="Li H."/>
            <person name="Cai W."/>
        </authorList>
    </citation>
    <scope>NUCLEOTIDE SEQUENCE</scope>
    <source>
        <strain evidence="1">Cailab_2022a</strain>
    </source>
</reference>
<gene>
    <name evidence="1" type="ORF">ONE63_005097</name>
</gene>
<accession>A0AAV7XZ91</accession>
<dbReference type="AlphaFoldDB" id="A0AAV7XZ91"/>
<evidence type="ECO:0000313" key="1">
    <source>
        <dbReference type="EMBL" id="KAJ1530166.1"/>
    </source>
</evidence>
<sequence>MSLGFMYPLLILPQVPQRPTLIEHSALTAVWLKEPLVIFETDFVVSASIEF</sequence>
<evidence type="ECO:0000313" key="2">
    <source>
        <dbReference type="Proteomes" id="UP001075354"/>
    </source>
</evidence>
<dbReference type="EMBL" id="JAPTSV010000002">
    <property type="protein sequence ID" value="KAJ1530166.1"/>
    <property type="molecule type" value="Genomic_DNA"/>
</dbReference>
<name>A0AAV7XZ91_9NEOP</name>
<protein>
    <submittedName>
        <fullName evidence="1">Uncharacterized protein</fullName>
    </submittedName>
</protein>
<comment type="caution">
    <text evidence="1">The sequence shown here is derived from an EMBL/GenBank/DDBJ whole genome shotgun (WGS) entry which is preliminary data.</text>
</comment>
<keyword evidence="2" id="KW-1185">Reference proteome</keyword>